<name>A0A7I9VTS5_9BACT</name>
<evidence type="ECO:0000313" key="1">
    <source>
        <dbReference type="EMBL" id="GEJ59367.1"/>
    </source>
</evidence>
<proteinExistence type="predicted"/>
<protein>
    <submittedName>
        <fullName evidence="1">Uncharacterized protein</fullName>
    </submittedName>
</protein>
<dbReference type="EMBL" id="BJTG01000013">
    <property type="protein sequence ID" value="GEJ59367.1"/>
    <property type="molecule type" value="Genomic_DNA"/>
</dbReference>
<gene>
    <name evidence="1" type="ORF">AMYX_41080</name>
</gene>
<dbReference type="AlphaFoldDB" id="A0A7I9VTS5"/>
<sequence length="147" mass="16645">MSRDRRWDFLYDRERQPVKDWLLERFAEALAEELRAWPPPWADAVPPELLARHAAGTSAALPEAGVRFALLVARLELAREVERIDRLMAEEAPRRWAGEAEAAAGHLLVRLVTERCLELKEQAAARLGRDDLARAVQRAEGLLYPGS</sequence>
<reference evidence="2" key="1">
    <citation type="journal article" date="2020" name="Appl. Environ. Microbiol.">
        <title>Diazotrophic Anaeromyxobacter Isolates from Soils.</title>
        <authorList>
            <person name="Masuda Y."/>
            <person name="Yamanaka H."/>
            <person name="Xu Z.X."/>
            <person name="Shiratori Y."/>
            <person name="Aono T."/>
            <person name="Amachi S."/>
            <person name="Senoo K."/>
            <person name="Itoh H."/>
        </authorList>
    </citation>
    <scope>NUCLEOTIDE SEQUENCE [LARGE SCALE GENOMIC DNA]</scope>
    <source>
        <strain evidence="2">R267</strain>
    </source>
</reference>
<dbReference type="RefSeq" id="WP_176068788.1">
    <property type="nucleotide sequence ID" value="NZ_BJTG01000013.1"/>
</dbReference>
<keyword evidence="2" id="KW-1185">Reference proteome</keyword>
<evidence type="ECO:0000313" key="2">
    <source>
        <dbReference type="Proteomes" id="UP000503640"/>
    </source>
</evidence>
<dbReference type="Proteomes" id="UP000503640">
    <property type="component" value="Unassembled WGS sequence"/>
</dbReference>
<comment type="caution">
    <text evidence="1">The sequence shown here is derived from an EMBL/GenBank/DDBJ whole genome shotgun (WGS) entry which is preliminary data.</text>
</comment>
<organism evidence="1 2">
    <name type="scientific">Anaeromyxobacter diazotrophicus</name>
    <dbReference type="NCBI Taxonomy" id="2590199"/>
    <lineage>
        <taxon>Bacteria</taxon>
        <taxon>Pseudomonadati</taxon>
        <taxon>Myxococcota</taxon>
        <taxon>Myxococcia</taxon>
        <taxon>Myxococcales</taxon>
        <taxon>Cystobacterineae</taxon>
        <taxon>Anaeromyxobacteraceae</taxon>
        <taxon>Anaeromyxobacter</taxon>
    </lineage>
</organism>
<accession>A0A7I9VTS5</accession>